<comment type="similarity">
    <text evidence="2">In the central section; belongs to the CRISPR-associated helicase Cas3 family.</text>
</comment>
<dbReference type="KEGG" id="hma:pNG4051"/>
<evidence type="ECO:0000313" key="11">
    <source>
        <dbReference type="Proteomes" id="UP000001169"/>
    </source>
</evidence>
<keyword evidence="4" id="KW-0547">Nucleotide-binding</keyword>
<dbReference type="eggNOG" id="arCOG01445">
    <property type="taxonomic scope" value="Archaea"/>
</dbReference>
<dbReference type="GO" id="GO:0003677">
    <property type="term" value="F:DNA binding"/>
    <property type="evidence" value="ECO:0007669"/>
    <property type="project" value="InterPro"/>
</dbReference>
<feature type="domain" description="HD Cas3-type" evidence="9">
    <location>
        <begin position="35"/>
        <end position="257"/>
    </location>
</feature>
<evidence type="ECO:0000256" key="7">
    <source>
        <dbReference type="ARBA" id="ARBA00022840"/>
    </source>
</evidence>
<evidence type="ECO:0000313" key="10">
    <source>
        <dbReference type="EMBL" id="AAV44424.1"/>
    </source>
</evidence>
<keyword evidence="11" id="KW-1185">Reference proteome</keyword>
<keyword evidence="7" id="KW-0067">ATP-binding</keyword>
<evidence type="ECO:0000259" key="9">
    <source>
        <dbReference type="PROSITE" id="PS51643"/>
    </source>
</evidence>
<dbReference type="Gene3D" id="1.10.3210.30">
    <property type="match status" value="1"/>
</dbReference>
<dbReference type="Pfam" id="PF22590">
    <property type="entry name" value="Cas3-like_C_2"/>
    <property type="match status" value="1"/>
</dbReference>
<evidence type="ECO:0000256" key="3">
    <source>
        <dbReference type="ARBA" id="ARBA00022723"/>
    </source>
</evidence>
<keyword evidence="3" id="KW-0479">Metal-binding</keyword>
<proteinExistence type="inferred from homology"/>
<geneLocation type="plasmid" evidence="10 11">
    <name>pNG400</name>
</geneLocation>
<sequence length="893" mass="97653">MQNPSGCEICNRPESTDGLWCSSEMTTIYSHPPENGSEGVVLDDHLNDVAARVEYVVPPGARTPAGEPLRPVVKTLGYVHDLGKATTFFQDYLLDDRQPDNELLRHHAPLGAFAAYFALDARGFDTETCLAGFVAVAKHHGSLPDITDYIHTRAHRREGVEPRERNSAERRQNAVAKQIKNIDDNARELVSTVFEAATAGAEEWASFRDGFGELLDDIADTVAATGTTTGINRDALSSSCYGLVIQCWGSLVLADKTSAAGARNVAETYTEDQPSLDRLNDHIADIEASVSADPDGSQSERLNHLRSMAREDVLDNAADLAKAGGGVATLTLPTGMGKTLTGLSAALDIRDNLGGKRVIYALPFTSVIDQVVDDVSGIYDTDDHPHLLTAHHHLADASIEDNADADEADRSDDVAGMLGESWRAGLTVTTFVQLFESLAGPGNRQSMKLPALRNSVVVLDEPQSLPLDWWKIVPRLVKMLTEQFGATVIAMTATQPKLFPESPELVEGPEQYFEEVSRVSYHLDASTDRYIEARNEGDPKSYQDAATNLSEQLTAGTSALAVCNTIDSARHLTERLVENAPDAVDVAEQYDDVLRKKELTTGEDVAKRVQSVGDRAILHLSTRLRPADRLTLVDAAKELTEAGHPVAVVSTQLIEAGVDISFDRVYRDLAPIDSVVQAAGRCNRSFERDRGHVTVWWLAAPPDVEKTPAEAVYNRGTSLLPVAADTLASVRSDDGELTERAVARDAVERYYDRLHDDKCVGKQAYADYVDNARADKLSDLSLIDQRPSVDVVICRTDADHEIVESVRNAANAYDFDAFSDAIDETKSLRISVPVYPGDDETKEALNSLVPLVKNERFNRATGVRVLDVRRFENHFDQRTGFIVPDSTVAHQFI</sequence>
<dbReference type="NCBIfam" id="TIGR01596">
    <property type="entry name" value="cas3_HD"/>
    <property type="match status" value="1"/>
</dbReference>
<reference evidence="10 11" key="1">
    <citation type="journal article" date="2004" name="Genome Res.">
        <title>Genome sequence of Haloarcula marismortui: a halophilic archaeon from the Dead Sea.</title>
        <authorList>
            <person name="Baliga N.S."/>
            <person name="Bonneau R."/>
            <person name="Facciotti M.T."/>
            <person name="Pan M."/>
            <person name="Glusman G."/>
            <person name="Deutsch E.W."/>
            <person name="Shannon P."/>
            <person name="Chiu Y."/>
            <person name="Weng R.S."/>
            <person name="Gan R.R."/>
            <person name="Hung P."/>
            <person name="Date S.V."/>
            <person name="Marcotte E."/>
            <person name="Hood L."/>
            <person name="Ng W.V."/>
        </authorList>
    </citation>
    <scope>NUCLEOTIDE SEQUENCE [LARGE SCALE GENOMIC DNA]</scope>
    <source>
        <strain evidence="11">ATCC 43049 / DSM 3752 / JCM 8966 / VKM B-1809</strain>
        <plasmid evidence="11">Plasmid pNG400</plasmid>
    </source>
</reference>
<dbReference type="GO" id="GO:0004386">
    <property type="term" value="F:helicase activity"/>
    <property type="evidence" value="ECO:0007669"/>
    <property type="project" value="UniProtKB-KW"/>
</dbReference>
<dbReference type="InterPro" id="IPR054712">
    <property type="entry name" value="Cas3-like_dom"/>
</dbReference>
<dbReference type="GO" id="GO:0005524">
    <property type="term" value="F:ATP binding"/>
    <property type="evidence" value="ECO:0007669"/>
    <property type="project" value="UniProtKB-KW"/>
</dbReference>
<dbReference type="AlphaFoldDB" id="Q5V7X1"/>
<dbReference type="Pfam" id="PF04851">
    <property type="entry name" value="ResIII"/>
    <property type="match status" value="1"/>
</dbReference>
<evidence type="ECO:0000256" key="4">
    <source>
        <dbReference type="ARBA" id="ARBA00022741"/>
    </source>
</evidence>
<dbReference type="Proteomes" id="UP000001169">
    <property type="component" value="Plasmid pNG400"/>
</dbReference>
<dbReference type="PROSITE" id="PS51643">
    <property type="entry name" value="HD_CAS3"/>
    <property type="match status" value="1"/>
</dbReference>
<name>Q5V7X1_HALMA</name>
<dbReference type="Pfam" id="PF18019">
    <property type="entry name" value="Cas3_HD"/>
    <property type="match status" value="1"/>
</dbReference>
<dbReference type="EMBL" id="AY596293">
    <property type="protein sequence ID" value="AAV44424.1"/>
    <property type="molecule type" value="Genomic_DNA"/>
</dbReference>
<comment type="similarity">
    <text evidence="1">In the N-terminal section; belongs to the CRISPR-associated nuclease Cas3-HD family.</text>
</comment>
<dbReference type="SUPFAM" id="SSF52540">
    <property type="entry name" value="P-loop containing nucleoside triphosphate hydrolases"/>
    <property type="match status" value="1"/>
</dbReference>
<evidence type="ECO:0000256" key="2">
    <source>
        <dbReference type="ARBA" id="ARBA00009046"/>
    </source>
</evidence>
<dbReference type="CDD" id="cd17930">
    <property type="entry name" value="DEXHc_cas3"/>
    <property type="match status" value="1"/>
</dbReference>
<dbReference type="GO" id="GO:0016787">
    <property type="term" value="F:hydrolase activity"/>
    <property type="evidence" value="ECO:0007669"/>
    <property type="project" value="UniProtKB-KW"/>
</dbReference>
<dbReference type="InterPro" id="IPR027417">
    <property type="entry name" value="P-loop_NTPase"/>
</dbReference>
<keyword evidence="6 10" id="KW-0347">Helicase</keyword>
<protein>
    <submittedName>
        <fullName evidence="10">Helicase</fullName>
    </submittedName>
</protein>
<evidence type="ECO:0000256" key="1">
    <source>
        <dbReference type="ARBA" id="ARBA00006847"/>
    </source>
</evidence>
<evidence type="ECO:0000256" key="5">
    <source>
        <dbReference type="ARBA" id="ARBA00022801"/>
    </source>
</evidence>
<dbReference type="EnsemblBacteria" id="AAV44424">
    <property type="protein sequence ID" value="AAV44424"/>
    <property type="gene ID" value="pNG4051"/>
</dbReference>
<keyword evidence="8" id="KW-0051">Antiviral defense</keyword>
<dbReference type="GO" id="GO:0051607">
    <property type="term" value="P:defense response to virus"/>
    <property type="evidence" value="ECO:0007669"/>
    <property type="project" value="UniProtKB-KW"/>
</dbReference>
<dbReference type="CDD" id="cd09641">
    <property type="entry name" value="Cas3''_I"/>
    <property type="match status" value="1"/>
</dbReference>
<evidence type="ECO:0000256" key="8">
    <source>
        <dbReference type="ARBA" id="ARBA00023118"/>
    </source>
</evidence>
<dbReference type="HOGENOM" id="CLU_010123_1_1_2"/>
<dbReference type="PaxDb" id="272569-pNG4051"/>
<keyword evidence="5" id="KW-0378">Hydrolase</keyword>
<dbReference type="PATRIC" id="fig|272569.17.peg.170"/>
<organism evidence="10 11">
    <name type="scientific">Haloarcula marismortui (strain ATCC 43049 / DSM 3752 / JCM 8966 / VKM B-1809)</name>
    <name type="common">Halobacterium marismortui</name>
    <dbReference type="NCBI Taxonomy" id="272569"/>
    <lineage>
        <taxon>Archaea</taxon>
        <taxon>Methanobacteriati</taxon>
        <taxon>Methanobacteriota</taxon>
        <taxon>Stenosarchaea group</taxon>
        <taxon>Halobacteria</taxon>
        <taxon>Halobacteriales</taxon>
        <taxon>Haloarculaceae</taxon>
        <taxon>Haloarcula</taxon>
    </lineage>
</organism>
<gene>
    <name evidence="10" type="ordered locus">pNG4051</name>
</gene>
<dbReference type="GO" id="GO:0046872">
    <property type="term" value="F:metal ion binding"/>
    <property type="evidence" value="ECO:0007669"/>
    <property type="project" value="UniProtKB-KW"/>
</dbReference>
<dbReference type="InterPro" id="IPR006483">
    <property type="entry name" value="CRISPR-assoc_Cas3_HD"/>
</dbReference>
<dbReference type="InterPro" id="IPR006935">
    <property type="entry name" value="Helicase/UvrB_N"/>
</dbReference>
<keyword evidence="10" id="KW-0614">Plasmid</keyword>
<evidence type="ECO:0000256" key="6">
    <source>
        <dbReference type="ARBA" id="ARBA00022806"/>
    </source>
</evidence>
<accession>Q5V7X1</accession>
<dbReference type="InterPro" id="IPR038257">
    <property type="entry name" value="CRISPR-assoc_Cas3_HD_sf"/>
</dbReference>
<dbReference type="Gene3D" id="3.40.50.300">
    <property type="entry name" value="P-loop containing nucleotide triphosphate hydrolases"/>
    <property type="match status" value="2"/>
</dbReference>